<feature type="transmembrane region" description="Helical" evidence="1">
    <location>
        <begin position="48"/>
        <end position="71"/>
    </location>
</feature>
<dbReference type="Proteomes" id="UP000430975">
    <property type="component" value="Unassembled WGS sequence"/>
</dbReference>
<keyword evidence="1" id="KW-0812">Transmembrane</keyword>
<evidence type="ECO:0000313" key="3">
    <source>
        <dbReference type="Proteomes" id="UP000430975"/>
    </source>
</evidence>
<evidence type="ECO:0000256" key="1">
    <source>
        <dbReference type="SAM" id="Phobius"/>
    </source>
</evidence>
<feature type="transmembrane region" description="Helical" evidence="1">
    <location>
        <begin position="157"/>
        <end position="178"/>
    </location>
</feature>
<keyword evidence="1" id="KW-0472">Membrane</keyword>
<feature type="transmembrane region" description="Helical" evidence="1">
    <location>
        <begin position="115"/>
        <end position="137"/>
    </location>
</feature>
<dbReference type="Pfam" id="PF12822">
    <property type="entry name" value="ECF_trnsprt"/>
    <property type="match status" value="1"/>
</dbReference>
<keyword evidence="1" id="KW-1133">Transmembrane helix</keyword>
<dbReference type="RefSeq" id="WP_153862848.1">
    <property type="nucleotide sequence ID" value="NZ_WJQS01000001.1"/>
</dbReference>
<reference evidence="2 3" key="1">
    <citation type="submission" date="2019-11" db="EMBL/GenBank/DDBJ databases">
        <title>Characterisation of Fundicoccus ignavus gen. nov. sp. nov., a novel genus of the family Aerococcaceae isolated from bulk tank milk.</title>
        <authorList>
            <person name="Siebert A."/>
            <person name="Huptas C."/>
            <person name="Wenning M."/>
            <person name="Scherer S."/>
            <person name="Doll E.V."/>
        </authorList>
    </citation>
    <scope>NUCLEOTIDE SEQUENCE [LARGE SCALE GENOMIC DNA]</scope>
    <source>
        <strain evidence="2 3">WS4759</strain>
    </source>
</reference>
<keyword evidence="3" id="KW-1185">Reference proteome</keyword>
<proteinExistence type="predicted"/>
<comment type="caution">
    <text evidence="2">The sequence shown here is derived from an EMBL/GenBank/DDBJ whole genome shotgun (WGS) entry which is preliminary data.</text>
</comment>
<dbReference type="GO" id="GO:0022857">
    <property type="term" value="F:transmembrane transporter activity"/>
    <property type="evidence" value="ECO:0007669"/>
    <property type="project" value="InterPro"/>
</dbReference>
<dbReference type="EMBL" id="WJQS01000001">
    <property type="protein sequence ID" value="MRI84297.1"/>
    <property type="molecule type" value="Genomic_DNA"/>
</dbReference>
<accession>A0A6I2G942</accession>
<organism evidence="2 3">
    <name type="scientific">Fundicoccus ignavus</name>
    <dbReference type="NCBI Taxonomy" id="2664442"/>
    <lineage>
        <taxon>Bacteria</taxon>
        <taxon>Bacillati</taxon>
        <taxon>Bacillota</taxon>
        <taxon>Bacilli</taxon>
        <taxon>Lactobacillales</taxon>
        <taxon>Aerococcaceae</taxon>
        <taxon>Fundicoccus</taxon>
    </lineage>
</organism>
<evidence type="ECO:0000313" key="2">
    <source>
        <dbReference type="EMBL" id="MRI84297.1"/>
    </source>
</evidence>
<feature type="transmembrane region" description="Helical" evidence="1">
    <location>
        <begin position="83"/>
        <end position="103"/>
    </location>
</feature>
<dbReference type="Gene3D" id="1.10.1760.20">
    <property type="match status" value="1"/>
</dbReference>
<protein>
    <submittedName>
        <fullName evidence="2">ECF transporter S component</fullName>
    </submittedName>
</protein>
<dbReference type="InterPro" id="IPR024529">
    <property type="entry name" value="ECF_trnsprt_substrate-spec"/>
</dbReference>
<sequence length="186" mass="21125">METRGLRIKRTKYFTVQRIAILASLTALCHVGRLMLQFIPNVQPMTTILLIITLTMGTIDGLVVALLSLLLSNMFLGMGPWTMTQFIGFAVVILLTGCLRPLYRSQKLATWARRSLFIGYAFLTGLLYGFIISIVYTQMFGIQNFWVYYLQGISFDLLHAFGNAGFFLILDPILSPLINRRKDFLL</sequence>
<name>A0A6I2G942_9LACT</name>
<dbReference type="AlphaFoldDB" id="A0A6I2G942"/>
<gene>
    <name evidence="2" type="ORF">GIY09_00065</name>
</gene>